<dbReference type="InterPro" id="IPR027477">
    <property type="entry name" value="Succ_DH/fumarate_Rdtase_cat_sf"/>
</dbReference>
<dbReference type="Proteomes" id="UP001595767">
    <property type="component" value="Unassembled WGS sequence"/>
</dbReference>
<accession>A0ABV8KZ91</accession>
<evidence type="ECO:0000256" key="1">
    <source>
        <dbReference type="ARBA" id="ARBA00022630"/>
    </source>
</evidence>
<sequence length="644" mass="70049">MPEVERHDYDVVVIGAGGAGLRAVIEAREQGLSVAVVCKSLFGKAHTVMAEGGCAASMGNANEKDTWQTHFKDTMRGGKFLNNWRMAELHAREAPDRVWELETYGALFDRTPDGRISQRNFGGHTYPRLAHVGDRTGLELIRTMQQKIVSLQQEDYAATGDYEARIKVFAECTITELITENGRIAGAFGYWRESGELVLFTAPAIVLATGGIGKSYKVTSNSWEYTGDGHALALRAGATLINMEFLQFHPTGMVWPPSVKGILVTEGVRGDGGVLKNSDGKRFMFDYIPPVFKGQYAETEAEADQWLRDNDSARRTPDLLPRDEVARAINEEVKAGRGTEHGGVYLDIASRMPAEEIVRRLPSMHHQFKELADVDITTEPMEVGPTCHYVMGGIEVDPDTGAAVVPGLFAAGECSGGMHGSNRLGGNSLSDLLVFGRRAGLGASAYVAQLTGRPVPAEADVEAAAKTALAPFDPPTSGTGENPYTLHSELQQTMNDLVGIIRKEHEVREAIEKLAQLRARYADVTVDGARQFNPGWHLALDLANMLLVSECVAEAALLRTESRGGHTRDDHPGMDPDWRNKLLVCAIDPATANRPIPAVTVTPADQTPMRTDLLALFELGELEKYYTEQELAEHPAAGSTEGKA</sequence>
<feature type="domain" description="Fumarate reductase/succinate dehydrogenase flavoprotein-like C-terminal" evidence="5">
    <location>
        <begin position="487"/>
        <end position="585"/>
    </location>
</feature>
<gene>
    <name evidence="6" type="ORF">ACFOW8_02830</name>
</gene>
<dbReference type="Gene3D" id="1.20.58.100">
    <property type="entry name" value="Fumarate reductase/succinate dehydrogenase flavoprotein-like, C-terminal domain"/>
    <property type="match status" value="1"/>
</dbReference>
<dbReference type="SUPFAM" id="SSF51905">
    <property type="entry name" value="FAD/NAD(P)-binding domain"/>
    <property type="match status" value="1"/>
</dbReference>
<dbReference type="Gene3D" id="3.90.700.10">
    <property type="entry name" value="Succinate dehydrogenase/fumarate reductase flavoprotein, catalytic domain"/>
    <property type="match status" value="1"/>
</dbReference>
<evidence type="ECO:0000256" key="2">
    <source>
        <dbReference type="ARBA" id="ARBA00023002"/>
    </source>
</evidence>
<keyword evidence="1" id="KW-0285">Flavoprotein</keyword>
<evidence type="ECO:0000259" key="4">
    <source>
        <dbReference type="Pfam" id="PF00890"/>
    </source>
</evidence>
<evidence type="ECO:0000313" key="6">
    <source>
        <dbReference type="EMBL" id="MFC4123862.1"/>
    </source>
</evidence>
<evidence type="ECO:0000256" key="3">
    <source>
        <dbReference type="SAM" id="Coils"/>
    </source>
</evidence>
<dbReference type="Pfam" id="PF00890">
    <property type="entry name" value="FAD_binding_2"/>
    <property type="match status" value="1"/>
</dbReference>
<dbReference type="Pfam" id="PF02910">
    <property type="entry name" value="Succ_DH_flav_C"/>
    <property type="match status" value="1"/>
</dbReference>
<dbReference type="RefSeq" id="WP_378544957.1">
    <property type="nucleotide sequence ID" value="NZ_JBHSBA010000003.1"/>
</dbReference>
<dbReference type="InterPro" id="IPR003953">
    <property type="entry name" value="FAD-dep_OxRdtase_2_FAD-bd"/>
</dbReference>
<keyword evidence="7" id="KW-1185">Reference proteome</keyword>
<organism evidence="6 7">
    <name type="scientific">Nocardia rhizosphaerae</name>
    <dbReference type="NCBI Taxonomy" id="1691571"/>
    <lineage>
        <taxon>Bacteria</taxon>
        <taxon>Bacillati</taxon>
        <taxon>Actinomycetota</taxon>
        <taxon>Actinomycetes</taxon>
        <taxon>Mycobacteriales</taxon>
        <taxon>Nocardiaceae</taxon>
        <taxon>Nocardia</taxon>
    </lineage>
</organism>
<dbReference type="EMBL" id="JBHSBA010000003">
    <property type="protein sequence ID" value="MFC4123862.1"/>
    <property type="molecule type" value="Genomic_DNA"/>
</dbReference>
<dbReference type="NCBIfam" id="NF005866">
    <property type="entry name" value="PRK07803.1"/>
    <property type="match status" value="1"/>
</dbReference>
<keyword evidence="3" id="KW-0175">Coiled coil</keyword>
<protein>
    <submittedName>
        <fullName evidence="6">Fumarate reductase/succinate dehydrogenase flavoprotein subunit</fullName>
    </submittedName>
</protein>
<dbReference type="InterPro" id="IPR037099">
    <property type="entry name" value="Fum_R/Succ_DH_flav-like_C_sf"/>
</dbReference>
<dbReference type="SUPFAM" id="SSF56425">
    <property type="entry name" value="Succinate dehydrogenase/fumarate reductase flavoprotein, catalytic domain"/>
    <property type="match status" value="1"/>
</dbReference>
<dbReference type="PANTHER" id="PTHR11632:SF51">
    <property type="entry name" value="SUCCINATE DEHYDROGENASE [UBIQUINONE] FLAVOPROTEIN SUBUNIT, MITOCHONDRIAL"/>
    <property type="match status" value="1"/>
</dbReference>
<reference evidence="7" key="1">
    <citation type="journal article" date="2019" name="Int. J. Syst. Evol. Microbiol.">
        <title>The Global Catalogue of Microorganisms (GCM) 10K type strain sequencing project: providing services to taxonomists for standard genome sequencing and annotation.</title>
        <authorList>
            <consortium name="The Broad Institute Genomics Platform"/>
            <consortium name="The Broad Institute Genome Sequencing Center for Infectious Disease"/>
            <person name="Wu L."/>
            <person name="Ma J."/>
        </authorList>
    </citation>
    <scope>NUCLEOTIDE SEQUENCE [LARGE SCALE GENOMIC DNA]</scope>
    <source>
        <strain evidence="7">CGMCC 4.7204</strain>
    </source>
</reference>
<dbReference type="InterPro" id="IPR030664">
    <property type="entry name" value="SdhA/FrdA/AprA"/>
</dbReference>
<evidence type="ECO:0000259" key="5">
    <source>
        <dbReference type="Pfam" id="PF02910"/>
    </source>
</evidence>
<name>A0ABV8KZ91_9NOCA</name>
<dbReference type="Gene3D" id="3.50.50.60">
    <property type="entry name" value="FAD/NAD(P)-binding domain"/>
    <property type="match status" value="1"/>
</dbReference>
<dbReference type="PANTHER" id="PTHR11632">
    <property type="entry name" value="SUCCINATE DEHYDROGENASE 2 FLAVOPROTEIN SUBUNIT"/>
    <property type="match status" value="1"/>
</dbReference>
<feature type="domain" description="FAD-dependent oxidoreductase 2 FAD-binding" evidence="4">
    <location>
        <begin position="10"/>
        <end position="429"/>
    </location>
</feature>
<dbReference type="PIRSF" id="PIRSF000171">
    <property type="entry name" value="SDHA_APRA_LASPO"/>
    <property type="match status" value="1"/>
</dbReference>
<comment type="caution">
    <text evidence="6">The sequence shown here is derived from an EMBL/GenBank/DDBJ whole genome shotgun (WGS) entry which is preliminary data.</text>
</comment>
<evidence type="ECO:0000313" key="7">
    <source>
        <dbReference type="Proteomes" id="UP001595767"/>
    </source>
</evidence>
<dbReference type="InterPro" id="IPR015939">
    <property type="entry name" value="Fum_Rdtase/Succ_DH_flav-like_C"/>
</dbReference>
<feature type="coiled-coil region" evidence="3">
    <location>
        <begin position="500"/>
        <end position="527"/>
    </location>
</feature>
<dbReference type="SUPFAM" id="SSF46977">
    <property type="entry name" value="Succinate dehydrogenase/fumarate reductase flavoprotein C-terminal domain"/>
    <property type="match status" value="1"/>
</dbReference>
<dbReference type="InterPro" id="IPR036188">
    <property type="entry name" value="FAD/NAD-bd_sf"/>
</dbReference>
<proteinExistence type="predicted"/>
<keyword evidence="2" id="KW-0560">Oxidoreductase</keyword>